<feature type="chain" id="PRO_5045779899" description="DUF4412 domain-containing protein" evidence="2">
    <location>
        <begin position="19"/>
        <end position="248"/>
    </location>
</feature>
<evidence type="ECO:0008006" key="5">
    <source>
        <dbReference type="Google" id="ProtNLM"/>
    </source>
</evidence>
<dbReference type="EMBL" id="CP116221">
    <property type="protein sequence ID" value="WCO00296.1"/>
    <property type="molecule type" value="Genomic_DNA"/>
</dbReference>
<reference evidence="3 4" key="1">
    <citation type="submission" date="2023-01" db="EMBL/GenBank/DDBJ databases">
        <title>Psychroserpens ponticola sp. nov., isolated from seawater.</title>
        <authorList>
            <person name="Kristyanto S."/>
            <person name="Jung J."/>
            <person name="Kim J.M."/>
            <person name="Jeon C.O."/>
        </authorList>
    </citation>
    <scope>NUCLEOTIDE SEQUENCE [LARGE SCALE GENOMIC DNA]</scope>
    <source>
        <strain evidence="3 4">MSW6</strain>
    </source>
</reference>
<feature type="signal peptide" evidence="2">
    <location>
        <begin position="1"/>
        <end position="18"/>
    </location>
</feature>
<evidence type="ECO:0000256" key="2">
    <source>
        <dbReference type="SAM" id="SignalP"/>
    </source>
</evidence>
<feature type="compositionally biased region" description="Gly residues" evidence="1">
    <location>
        <begin position="212"/>
        <end position="223"/>
    </location>
</feature>
<name>A0ABY7RT55_9FLAO</name>
<gene>
    <name evidence="3" type="ORF">MUN68_009450</name>
</gene>
<feature type="region of interest" description="Disordered" evidence="1">
    <location>
        <begin position="192"/>
        <end position="229"/>
    </location>
</feature>
<dbReference type="RefSeq" id="WP_249997054.1">
    <property type="nucleotide sequence ID" value="NZ_CP116221.1"/>
</dbReference>
<keyword evidence="2" id="KW-0732">Signal</keyword>
<dbReference type="Proteomes" id="UP001202717">
    <property type="component" value="Chromosome"/>
</dbReference>
<organism evidence="3 4">
    <name type="scientific">Psychroserpens ponticola</name>
    <dbReference type="NCBI Taxonomy" id="2932268"/>
    <lineage>
        <taxon>Bacteria</taxon>
        <taxon>Pseudomonadati</taxon>
        <taxon>Bacteroidota</taxon>
        <taxon>Flavobacteriia</taxon>
        <taxon>Flavobacteriales</taxon>
        <taxon>Flavobacteriaceae</taxon>
        <taxon>Psychroserpens</taxon>
    </lineage>
</organism>
<keyword evidence="4" id="KW-1185">Reference proteome</keyword>
<accession>A0ABY7RT55</accession>
<evidence type="ECO:0000313" key="4">
    <source>
        <dbReference type="Proteomes" id="UP001202717"/>
    </source>
</evidence>
<sequence>MKHLIILFLIITTISANAKTKLIVTDTTNVVENNVLYKVFSDNNYIYLNISTTDKNTSMSIIRNGLTIYFDIKGKKKKDVYIKYPYNIKPRHLKQNSQEAKRNQEFSAIDLNSIIKNLPKEAEYTYYDEKQTFHKDLNIQDISLSYITTRESLVFSLKIPKSRISNENKIDFTKLSIGVLTNKHKRSFEMENKQAQGQGIRTGNGNRRGGRMGRGNGQKNGGNRGEKQNLDTEQIHIDFWFDAKIERN</sequence>
<protein>
    <recommendedName>
        <fullName evidence="5">DUF4412 domain-containing protein</fullName>
    </recommendedName>
</protein>
<proteinExistence type="predicted"/>
<evidence type="ECO:0000313" key="3">
    <source>
        <dbReference type="EMBL" id="WCO00296.1"/>
    </source>
</evidence>
<feature type="compositionally biased region" description="Low complexity" evidence="1">
    <location>
        <begin position="196"/>
        <end position="205"/>
    </location>
</feature>
<evidence type="ECO:0000256" key="1">
    <source>
        <dbReference type="SAM" id="MobiDB-lite"/>
    </source>
</evidence>